<keyword evidence="3" id="KW-1185">Reference proteome</keyword>
<feature type="compositionally biased region" description="Basic residues" evidence="1">
    <location>
        <begin position="154"/>
        <end position="163"/>
    </location>
</feature>
<dbReference type="EMBL" id="LR877146">
    <property type="protein sequence ID" value="CAD2213835.1"/>
    <property type="molecule type" value="Genomic_DNA"/>
</dbReference>
<evidence type="ECO:0000313" key="2">
    <source>
        <dbReference type="EMBL" id="CAD2213835.1"/>
    </source>
</evidence>
<gene>
    <name evidence="2" type="ORF">ADEAN_000127800</name>
</gene>
<protein>
    <submittedName>
        <fullName evidence="2">Uncharacterized protein</fullName>
    </submittedName>
</protein>
<dbReference type="VEuPathDB" id="TriTrypDB:ADEAN_000127800"/>
<dbReference type="Proteomes" id="UP000515908">
    <property type="component" value="Chromosome 02"/>
</dbReference>
<feature type="compositionally biased region" description="Low complexity" evidence="1">
    <location>
        <begin position="143"/>
        <end position="153"/>
    </location>
</feature>
<organism evidence="2 3">
    <name type="scientific">Angomonas deanei</name>
    <dbReference type="NCBI Taxonomy" id="59799"/>
    <lineage>
        <taxon>Eukaryota</taxon>
        <taxon>Discoba</taxon>
        <taxon>Euglenozoa</taxon>
        <taxon>Kinetoplastea</taxon>
        <taxon>Metakinetoplastina</taxon>
        <taxon>Trypanosomatida</taxon>
        <taxon>Trypanosomatidae</taxon>
        <taxon>Strigomonadinae</taxon>
        <taxon>Angomonas</taxon>
    </lineage>
</organism>
<feature type="compositionally biased region" description="Polar residues" evidence="1">
    <location>
        <begin position="1"/>
        <end position="17"/>
    </location>
</feature>
<evidence type="ECO:0000313" key="3">
    <source>
        <dbReference type="Proteomes" id="UP000515908"/>
    </source>
</evidence>
<evidence type="ECO:0000256" key="1">
    <source>
        <dbReference type="SAM" id="MobiDB-lite"/>
    </source>
</evidence>
<feature type="region of interest" description="Disordered" evidence="1">
    <location>
        <begin position="1"/>
        <end position="179"/>
    </location>
</feature>
<sequence length="179" mass="19545">MPSFPQFDTTSPTTSHPTGDFIHSIASLPHERHVSFDQPHNASSSKQLYFTPEVLQSHPSLSQPSLPPGATSPSGSSVNVTVRVKHHGGLAGSIRSGDEGSHSLRFSISHPANSHHNNPHNTTSEPPSLPVSHHHRRVLSIQSGETGSSTASGTRRREKKKKTFTWDWRQGEVDVDEDE</sequence>
<dbReference type="AlphaFoldDB" id="A0A7G2C2U7"/>
<feature type="compositionally biased region" description="Polar residues" evidence="1">
    <location>
        <begin position="38"/>
        <end position="48"/>
    </location>
</feature>
<proteinExistence type="predicted"/>
<reference evidence="2 3" key="1">
    <citation type="submission" date="2020-08" db="EMBL/GenBank/DDBJ databases">
        <authorList>
            <person name="Newling K."/>
            <person name="Davey J."/>
            <person name="Forrester S."/>
        </authorList>
    </citation>
    <scope>NUCLEOTIDE SEQUENCE [LARGE SCALE GENOMIC DNA]</scope>
    <source>
        <strain evidence="3">Crithidia deanei Carvalho (ATCC PRA-265)</strain>
    </source>
</reference>
<accession>A0A7G2C2U7</accession>
<name>A0A7G2C2U7_9TRYP</name>
<feature type="compositionally biased region" description="Low complexity" evidence="1">
    <location>
        <begin position="109"/>
        <end position="126"/>
    </location>
</feature>
<feature type="compositionally biased region" description="Low complexity" evidence="1">
    <location>
        <begin position="55"/>
        <end position="64"/>
    </location>
</feature>
<feature type="compositionally biased region" description="Polar residues" evidence="1">
    <location>
        <begin position="71"/>
        <end position="80"/>
    </location>
</feature>